<comment type="caution">
    <text evidence="3">The sequence shown here is derived from an EMBL/GenBank/DDBJ whole genome shotgun (WGS) entry which is preliminary data.</text>
</comment>
<dbReference type="EMBL" id="JBAMMX010000008">
    <property type="protein sequence ID" value="KAK6934695.1"/>
    <property type="molecule type" value="Genomic_DNA"/>
</dbReference>
<feature type="compositionally biased region" description="Polar residues" evidence="2">
    <location>
        <begin position="47"/>
        <end position="69"/>
    </location>
</feature>
<evidence type="ECO:0000313" key="3">
    <source>
        <dbReference type="EMBL" id="KAK6934695.1"/>
    </source>
</evidence>
<feature type="compositionally biased region" description="Polar residues" evidence="2">
    <location>
        <begin position="209"/>
        <end position="220"/>
    </location>
</feature>
<dbReference type="PANTHER" id="PTHR34562">
    <property type="entry name" value="WPP DOMAIN-INTERACTING PROTEIN 2"/>
    <property type="match status" value="1"/>
</dbReference>
<feature type="coiled-coil region" evidence="1">
    <location>
        <begin position="405"/>
        <end position="439"/>
    </location>
</feature>
<accession>A0AAN8ZHN9</accession>
<name>A0AAN8ZHN9_9MAGN</name>
<feature type="compositionally biased region" description="Basic and acidic residues" evidence="2">
    <location>
        <begin position="221"/>
        <end position="237"/>
    </location>
</feature>
<dbReference type="Proteomes" id="UP001370490">
    <property type="component" value="Unassembled WGS sequence"/>
</dbReference>
<feature type="compositionally biased region" description="Basic and acidic residues" evidence="2">
    <location>
        <begin position="26"/>
        <end position="44"/>
    </location>
</feature>
<reference evidence="3 4" key="1">
    <citation type="submission" date="2023-12" db="EMBL/GenBank/DDBJ databases">
        <title>A high-quality genome assembly for Dillenia turbinata (Dilleniales).</title>
        <authorList>
            <person name="Chanderbali A."/>
        </authorList>
    </citation>
    <scope>NUCLEOTIDE SEQUENCE [LARGE SCALE GENOMIC DNA]</scope>
    <source>
        <strain evidence="3">LSX21</strain>
        <tissue evidence="3">Leaf</tissue>
    </source>
</reference>
<dbReference type="PANTHER" id="PTHR34562:SF8">
    <property type="entry name" value="WPP DOMAIN-INTERACTING PROTEIN 1"/>
    <property type="match status" value="1"/>
</dbReference>
<evidence type="ECO:0000313" key="4">
    <source>
        <dbReference type="Proteomes" id="UP001370490"/>
    </source>
</evidence>
<keyword evidence="4" id="KW-1185">Reference proteome</keyword>
<proteinExistence type="predicted"/>
<gene>
    <name evidence="3" type="ORF">RJ641_034850</name>
</gene>
<dbReference type="InterPro" id="IPR044696">
    <property type="entry name" value="WIP1/2/3"/>
</dbReference>
<feature type="region of interest" description="Disordered" evidence="2">
    <location>
        <begin position="161"/>
        <end position="248"/>
    </location>
</feature>
<feature type="region of interest" description="Disordered" evidence="2">
    <location>
        <begin position="264"/>
        <end position="286"/>
    </location>
</feature>
<sequence length="581" mass="63336">MTNVDGVEVRINGSYAEVVKVESGGGDEHADVKTLEDEKKETEASKVVNSSPQSANSPVLRGASSSSPMTKGYGLKKWRRIKRDFVKDPSTSIDSGKILKRGLSASVNQTKPSHATDIKQKTEGSAAFEKVPVKNHGVNDVFAFNSSSSDSRLAVGQAFLAGTDSENSEDRSSKSSTAASAPKMKYDTHTVMGNARERNRMKNLGAKTLGNSAQRVQQGKSRTDTSKKPRGEIEKENSYSSMESDSRSSSVAFISGGFSVVSNGKQSGRLGDYDGENSDEAQASEQQLNEELHTTYGEENVGEVEVQSKHDSAANLSWDAKEEEGDQQSSKSQDPLVESLLSLQSVQEALESEVQKFVEIGKEFSLPSDNSIPDGSLPADLGCTDPDQLNSEEIASASISLDTTVVSLKEKVKDLEMKLEEVQAMLRAKESRVVKLETDLLNIKSLEEASGSTNESSQHLIGEIESNELESLFKQKIESEVEYLTISITMQKLRAALRDQIALLEEQKSLAQEQEKVFNKLGQTESKAQVIKKQAEEKTYCDSILVSEEAVKMQKKLILLLLVLGLFLLNLMSPSTEVVPT</sequence>
<feature type="region of interest" description="Disordered" evidence="2">
    <location>
        <begin position="104"/>
        <end position="123"/>
    </location>
</feature>
<organism evidence="3 4">
    <name type="scientific">Dillenia turbinata</name>
    <dbReference type="NCBI Taxonomy" id="194707"/>
    <lineage>
        <taxon>Eukaryota</taxon>
        <taxon>Viridiplantae</taxon>
        <taxon>Streptophyta</taxon>
        <taxon>Embryophyta</taxon>
        <taxon>Tracheophyta</taxon>
        <taxon>Spermatophyta</taxon>
        <taxon>Magnoliopsida</taxon>
        <taxon>eudicotyledons</taxon>
        <taxon>Gunneridae</taxon>
        <taxon>Pentapetalae</taxon>
        <taxon>Dilleniales</taxon>
        <taxon>Dilleniaceae</taxon>
        <taxon>Dillenia</taxon>
    </lineage>
</organism>
<protein>
    <recommendedName>
        <fullName evidence="5">WPP domain-containing protein</fullName>
    </recommendedName>
</protein>
<feature type="compositionally biased region" description="Low complexity" evidence="2">
    <location>
        <begin position="238"/>
        <end position="248"/>
    </location>
</feature>
<keyword evidence="1" id="KW-0175">Coiled coil</keyword>
<feature type="region of interest" description="Disordered" evidence="2">
    <location>
        <begin position="22"/>
        <end position="72"/>
    </location>
</feature>
<evidence type="ECO:0008006" key="5">
    <source>
        <dbReference type="Google" id="ProtNLM"/>
    </source>
</evidence>
<evidence type="ECO:0000256" key="2">
    <source>
        <dbReference type="SAM" id="MobiDB-lite"/>
    </source>
</evidence>
<evidence type="ECO:0000256" key="1">
    <source>
        <dbReference type="SAM" id="Coils"/>
    </source>
</evidence>
<dbReference type="AlphaFoldDB" id="A0AAN8ZHN9"/>